<dbReference type="GO" id="GO:0000221">
    <property type="term" value="C:vacuolar proton-transporting V-type ATPase, V1 domain"/>
    <property type="evidence" value="ECO:0007669"/>
    <property type="project" value="TreeGrafter"/>
</dbReference>
<dbReference type="GO" id="GO:0046961">
    <property type="term" value="F:proton-transporting ATPase activity, rotational mechanism"/>
    <property type="evidence" value="ECO:0007669"/>
    <property type="project" value="InterPro"/>
</dbReference>
<name>A0A388M185_CHABU</name>
<keyword evidence="4" id="KW-0375">Hydrogen ion transport</keyword>
<feature type="compositionally biased region" description="Low complexity" evidence="7">
    <location>
        <begin position="61"/>
        <end position="73"/>
    </location>
</feature>
<evidence type="ECO:0000256" key="4">
    <source>
        <dbReference type="ARBA" id="ARBA00022781"/>
    </source>
</evidence>
<evidence type="ECO:0000256" key="6">
    <source>
        <dbReference type="SAM" id="Coils"/>
    </source>
</evidence>
<comment type="caution">
    <text evidence="8">The sequence shown here is derived from an EMBL/GenBank/DDBJ whole genome shotgun (WGS) entry which is preliminary data.</text>
</comment>
<gene>
    <name evidence="8" type="ORF">CBR_g46903</name>
</gene>
<comment type="function">
    <text evidence="1">Catalytic subunit of the peripheral V1 complex of vacuolar ATPase (V-ATPase). V-ATPase is responsible for acidifying a variety of intracellular compartments in eukaryotic cells.</text>
</comment>
<keyword evidence="9" id="KW-1185">Reference proteome</keyword>
<reference evidence="8 9" key="1">
    <citation type="journal article" date="2018" name="Cell">
        <title>The Chara Genome: Secondary Complexity and Implications for Plant Terrestrialization.</title>
        <authorList>
            <person name="Nishiyama T."/>
            <person name="Sakayama H."/>
            <person name="Vries J.D."/>
            <person name="Buschmann H."/>
            <person name="Saint-Marcoux D."/>
            <person name="Ullrich K.K."/>
            <person name="Haas F.B."/>
            <person name="Vanderstraeten L."/>
            <person name="Becker D."/>
            <person name="Lang D."/>
            <person name="Vosolsobe S."/>
            <person name="Rombauts S."/>
            <person name="Wilhelmsson P.K.I."/>
            <person name="Janitza P."/>
            <person name="Kern R."/>
            <person name="Heyl A."/>
            <person name="Rumpler F."/>
            <person name="Villalobos L.I.A.C."/>
            <person name="Clay J.M."/>
            <person name="Skokan R."/>
            <person name="Toyoda A."/>
            <person name="Suzuki Y."/>
            <person name="Kagoshima H."/>
            <person name="Schijlen E."/>
            <person name="Tajeshwar N."/>
            <person name="Catarino B."/>
            <person name="Hetherington A.J."/>
            <person name="Saltykova A."/>
            <person name="Bonnot C."/>
            <person name="Breuninger H."/>
            <person name="Symeonidi A."/>
            <person name="Radhakrishnan G.V."/>
            <person name="Van Nieuwerburgh F."/>
            <person name="Deforce D."/>
            <person name="Chang C."/>
            <person name="Karol K.G."/>
            <person name="Hedrich R."/>
            <person name="Ulvskov P."/>
            <person name="Glockner G."/>
            <person name="Delwiche C.F."/>
            <person name="Petrasek J."/>
            <person name="Van de Peer Y."/>
            <person name="Friml J."/>
            <person name="Beilby M."/>
            <person name="Dolan L."/>
            <person name="Kohara Y."/>
            <person name="Sugano S."/>
            <person name="Fujiyama A."/>
            <person name="Delaux P.-M."/>
            <person name="Quint M."/>
            <person name="TheiBen G."/>
            <person name="Hagemann M."/>
            <person name="Harholt J."/>
            <person name="Dunand C."/>
            <person name="Zachgo S."/>
            <person name="Langdale J."/>
            <person name="Maumus F."/>
            <person name="Straeten D.V.D."/>
            <person name="Gould S.B."/>
            <person name="Rensing S.A."/>
        </authorList>
    </citation>
    <scope>NUCLEOTIDE SEQUENCE [LARGE SCALE GENOMIC DNA]</scope>
    <source>
        <strain evidence="8 9">S276</strain>
    </source>
</reference>
<evidence type="ECO:0000256" key="5">
    <source>
        <dbReference type="ARBA" id="ARBA00023065"/>
    </source>
</evidence>
<organism evidence="8 9">
    <name type="scientific">Chara braunii</name>
    <name type="common">Braun's stonewort</name>
    <dbReference type="NCBI Taxonomy" id="69332"/>
    <lineage>
        <taxon>Eukaryota</taxon>
        <taxon>Viridiplantae</taxon>
        <taxon>Streptophyta</taxon>
        <taxon>Charophyceae</taxon>
        <taxon>Charales</taxon>
        <taxon>Characeae</taxon>
        <taxon>Chara</taxon>
    </lineage>
</organism>
<protein>
    <submittedName>
        <fullName evidence="8">Uncharacterized protein</fullName>
    </submittedName>
</protein>
<dbReference type="GO" id="GO:0016887">
    <property type="term" value="F:ATP hydrolysis activity"/>
    <property type="evidence" value="ECO:0007669"/>
    <property type="project" value="TreeGrafter"/>
</dbReference>
<feature type="compositionally biased region" description="Acidic residues" evidence="7">
    <location>
        <begin position="75"/>
        <end position="110"/>
    </location>
</feature>
<sequence>MSSSTSPIHSLLAAEEEAQGIVSRARGRFSYESARVLNGRVIIDNAGDDDNRNTEDDSDDGCVNNDDGDGCSNYDVDDDGCGNDDGDDGCGNDDGDDDDNDENDENDADAEGVHAWAMMMRAAARQQKLKLAKEEAEKEMALYRAKKEEEFRSKLEGLGDEKGLRLQQLEEITTQKSMEMWNLGQATVGDVSDWLLKLVMTV</sequence>
<dbReference type="Proteomes" id="UP000265515">
    <property type="component" value="Unassembled WGS sequence"/>
</dbReference>
<dbReference type="STRING" id="69332.A0A388M185"/>
<evidence type="ECO:0000256" key="7">
    <source>
        <dbReference type="SAM" id="MobiDB-lite"/>
    </source>
</evidence>
<proteinExistence type="inferred from homology"/>
<dbReference type="AlphaFoldDB" id="A0A388M185"/>
<evidence type="ECO:0000256" key="3">
    <source>
        <dbReference type="ARBA" id="ARBA00022448"/>
    </source>
</evidence>
<evidence type="ECO:0000256" key="2">
    <source>
        <dbReference type="ARBA" id="ARBA00010066"/>
    </source>
</evidence>
<evidence type="ECO:0000313" key="9">
    <source>
        <dbReference type="Proteomes" id="UP000265515"/>
    </source>
</evidence>
<keyword evidence="3" id="KW-0813">Transport</keyword>
<dbReference type="PANTHER" id="PTHR12713:SF11">
    <property type="entry name" value="V-TYPE PROTON ATPASE SUBUNIT G"/>
    <property type="match status" value="1"/>
</dbReference>
<evidence type="ECO:0000313" key="8">
    <source>
        <dbReference type="EMBL" id="GBG88338.1"/>
    </source>
</evidence>
<keyword evidence="6" id="KW-0175">Coiled coil</keyword>
<dbReference type="InterPro" id="IPR005124">
    <property type="entry name" value="V-ATPase_G"/>
</dbReference>
<dbReference type="Gramene" id="GBG88338">
    <property type="protein sequence ID" value="GBG88338"/>
    <property type="gene ID" value="CBR_g46903"/>
</dbReference>
<dbReference type="PANTHER" id="PTHR12713">
    <property type="entry name" value="VACUOLAR ATP SYNTHASE SUBUNIT G"/>
    <property type="match status" value="1"/>
</dbReference>
<feature type="region of interest" description="Disordered" evidence="7">
    <location>
        <begin position="43"/>
        <end position="110"/>
    </location>
</feature>
<keyword evidence="5" id="KW-0406">Ion transport</keyword>
<comment type="similarity">
    <text evidence="2">Belongs to the V-ATPase G subunit family.</text>
</comment>
<evidence type="ECO:0000256" key="1">
    <source>
        <dbReference type="ARBA" id="ARBA00003847"/>
    </source>
</evidence>
<dbReference type="Pfam" id="PF03179">
    <property type="entry name" value="V-ATPase_G"/>
    <property type="match status" value="1"/>
</dbReference>
<dbReference type="EMBL" id="BFEA01000666">
    <property type="protein sequence ID" value="GBG88338.1"/>
    <property type="molecule type" value="Genomic_DNA"/>
</dbReference>
<feature type="coiled-coil region" evidence="6">
    <location>
        <begin position="119"/>
        <end position="153"/>
    </location>
</feature>
<dbReference type="Gene3D" id="1.20.5.2950">
    <property type="match status" value="1"/>
</dbReference>
<accession>A0A388M185</accession>